<organism evidence="2 3">
    <name type="scientific">[Clostridium] celerecrescens 18A</name>
    <dbReference type="NCBI Taxonomy" id="1286362"/>
    <lineage>
        <taxon>Bacteria</taxon>
        <taxon>Bacillati</taxon>
        <taxon>Bacillota</taxon>
        <taxon>Clostridia</taxon>
        <taxon>Lachnospirales</taxon>
        <taxon>Lachnospiraceae</taxon>
        <taxon>Lacrimispora</taxon>
    </lineage>
</organism>
<dbReference type="Proteomes" id="UP000231092">
    <property type="component" value="Unassembled WGS sequence"/>
</dbReference>
<comment type="caution">
    <text evidence="2">The sequence shown here is derived from an EMBL/GenBank/DDBJ whole genome shotgun (WGS) entry which is preliminary data.</text>
</comment>
<feature type="domain" description="N-acetyltransferase" evidence="1">
    <location>
        <begin position="1"/>
        <end position="139"/>
    </location>
</feature>
<dbReference type="PANTHER" id="PTHR39173">
    <property type="entry name" value="ACETYLTRANSFERASE"/>
    <property type="match status" value="1"/>
</dbReference>
<protein>
    <submittedName>
        <fullName evidence="2">Tagatose 1,6-diphosphate aldolase</fullName>
    </submittedName>
</protein>
<dbReference type="RefSeq" id="WP_100303825.1">
    <property type="nucleotide sequence ID" value="NZ_PGET01000001.1"/>
</dbReference>
<dbReference type="Pfam" id="PF13302">
    <property type="entry name" value="Acetyltransf_3"/>
    <property type="match status" value="1"/>
</dbReference>
<dbReference type="AlphaFoldDB" id="A0A2M8Z160"/>
<proteinExistence type="predicted"/>
<dbReference type="OrthoDB" id="9797989at2"/>
<sequence length="150" mass="17186">MFEFKDFDYLTDGEIDLKIEEKVPSNEEKGYVPAYRYKITSHKSDDGIGAIDIRIGNNENLYYGGHIGYMIKESYRGNSYASKACKIIKNVAIAHGMNRLIITCNPDNLPSRKTCEKAGLKLKEIVNIPPYNEMYESGERQKCIYEWILG</sequence>
<dbReference type="EMBL" id="PGET01000001">
    <property type="protein sequence ID" value="PJJ27157.1"/>
    <property type="molecule type" value="Genomic_DNA"/>
</dbReference>
<dbReference type="Gene3D" id="3.40.630.30">
    <property type="match status" value="1"/>
</dbReference>
<dbReference type="SUPFAM" id="SSF55729">
    <property type="entry name" value="Acyl-CoA N-acyltransferases (Nat)"/>
    <property type="match status" value="1"/>
</dbReference>
<evidence type="ECO:0000313" key="2">
    <source>
        <dbReference type="EMBL" id="PJJ27157.1"/>
    </source>
</evidence>
<dbReference type="PROSITE" id="PS51186">
    <property type="entry name" value="GNAT"/>
    <property type="match status" value="1"/>
</dbReference>
<evidence type="ECO:0000313" key="3">
    <source>
        <dbReference type="Proteomes" id="UP000231092"/>
    </source>
</evidence>
<evidence type="ECO:0000259" key="1">
    <source>
        <dbReference type="PROSITE" id="PS51186"/>
    </source>
</evidence>
<accession>A0A2M8Z160</accession>
<dbReference type="InterPro" id="IPR000182">
    <property type="entry name" value="GNAT_dom"/>
</dbReference>
<name>A0A2M8Z160_9FIRM</name>
<dbReference type="InterPro" id="IPR016181">
    <property type="entry name" value="Acyl_CoA_acyltransferase"/>
</dbReference>
<gene>
    <name evidence="2" type="ORF">H171_0610</name>
</gene>
<dbReference type="PANTHER" id="PTHR39173:SF1">
    <property type="entry name" value="ACETYLTRANSFERASE"/>
    <property type="match status" value="1"/>
</dbReference>
<reference evidence="2 3" key="1">
    <citation type="submission" date="2017-11" db="EMBL/GenBank/DDBJ databases">
        <title>Understudied soil microbes with underappreciated capabilities: Untangling the Clostridium saccharolyticum group.</title>
        <authorList>
            <person name="Leschine S."/>
        </authorList>
    </citation>
    <scope>NUCLEOTIDE SEQUENCE [LARGE SCALE GENOMIC DNA]</scope>
    <source>
        <strain evidence="2 3">18A</strain>
    </source>
</reference>
<dbReference type="GO" id="GO:0016747">
    <property type="term" value="F:acyltransferase activity, transferring groups other than amino-acyl groups"/>
    <property type="evidence" value="ECO:0007669"/>
    <property type="project" value="InterPro"/>
</dbReference>